<dbReference type="PROSITE" id="PS51257">
    <property type="entry name" value="PROKAR_LIPOPROTEIN"/>
    <property type="match status" value="1"/>
</dbReference>
<protein>
    <submittedName>
        <fullName evidence="3">Uncharacterized protein</fullName>
    </submittedName>
</protein>
<feature type="signal peptide" evidence="2">
    <location>
        <begin position="1"/>
        <end position="21"/>
    </location>
</feature>
<reference evidence="3 4" key="1">
    <citation type="submission" date="2016-10" db="EMBL/GenBank/DDBJ databases">
        <authorList>
            <person name="de Groot N.N."/>
        </authorList>
    </citation>
    <scope>NUCLEOTIDE SEQUENCE [LARGE SCALE GENOMIC DNA]</scope>
    <source>
        <strain evidence="3 4">DSM 19033</strain>
    </source>
</reference>
<evidence type="ECO:0000313" key="3">
    <source>
        <dbReference type="EMBL" id="SEA46659.1"/>
    </source>
</evidence>
<keyword evidence="4" id="KW-1185">Reference proteome</keyword>
<evidence type="ECO:0000256" key="1">
    <source>
        <dbReference type="SAM" id="MobiDB-lite"/>
    </source>
</evidence>
<name>A0A1H4BES9_9SPHI</name>
<evidence type="ECO:0000313" key="4">
    <source>
        <dbReference type="Proteomes" id="UP000198850"/>
    </source>
</evidence>
<dbReference type="Proteomes" id="UP000198850">
    <property type="component" value="Unassembled WGS sequence"/>
</dbReference>
<gene>
    <name evidence="3" type="ORF">SAMN05443550_103320</name>
</gene>
<dbReference type="AlphaFoldDB" id="A0A1H4BES9"/>
<dbReference type="EMBL" id="FNRA01000003">
    <property type="protein sequence ID" value="SEA46659.1"/>
    <property type="molecule type" value="Genomic_DNA"/>
</dbReference>
<feature type="region of interest" description="Disordered" evidence="1">
    <location>
        <begin position="23"/>
        <end position="82"/>
    </location>
</feature>
<dbReference type="OrthoDB" id="772901at2"/>
<sequence>MKHSKLFIAFTLAGMVLVACGGNNKEKTGADSSSTSLMTDSTAATDTLGSDTSVKPADSTHSFRNDRGTDSISAGKSVPAKP</sequence>
<dbReference type="RefSeq" id="WP_090555940.1">
    <property type="nucleotide sequence ID" value="NZ_FNRA01000003.1"/>
</dbReference>
<feature type="chain" id="PRO_5011433637" evidence="2">
    <location>
        <begin position="22"/>
        <end position="82"/>
    </location>
</feature>
<keyword evidence="2" id="KW-0732">Signal</keyword>
<organism evidence="3 4">
    <name type="scientific">Pedobacter hartonius</name>
    <dbReference type="NCBI Taxonomy" id="425514"/>
    <lineage>
        <taxon>Bacteria</taxon>
        <taxon>Pseudomonadati</taxon>
        <taxon>Bacteroidota</taxon>
        <taxon>Sphingobacteriia</taxon>
        <taxon>Sphingobacteriales</taxon>
        <taxon>Sphingobacteriaceae</taxon>
        <taxon>Pedobacter</taxon>
    </lineage>
</organism>
<proteinExistence type="predicted"/>
<evidence type="ECO:0000256" key="2">
    <source>
        <dbReference type="SAM" id="SignalP"/>
    </source>
</evidence>
<dbReference type="STRING" id="425514.SAMN05443550_103320"/>
<feature type="compositionally biased region" description="Low complexity" evidence="1">
    <location>
        <begin position="30"/>
        <end position="48"/>
    </location>
</feature>
<accession>A0A1H4BES9</accession>